<keyword evidence="2" id="KW-1185">Reference proteome</keyword>
<protein>
    <submittedName>
        <fullName evidence="1">Uncharacterized protein</fullName>
    </submittedName>
</protein>
<dbReference type="Proteomes" id="UP001176806">
    <property type="component" value="Unassembled WGS sequence"/>
</dbReference>
<evidence type="ECO:0000313" key="2">
    <source>
        <dbReference type="Proteomes" id="UP001176806"/>
    </source>
</evidence>
<dbReference type="RefSeq" id="WP_303303620.1">
    <property type="nucleotide sequence ID" value="NZ_BAABDA010000028.1"/>
</dbReference>
<gene>
    <name evidence="1" type="ORF">Q4Q40_19225</name>
</gene>
<accession>A0ABT8WT28</accession>
<proteinExistence type="predicted"/>
<sequence length="223" mass="25687">MNYYIESCCENLFPEEGATVAVFDPSTGTLTYEQDDRLLNAGYWPVTDENGNRYIQPNIENGFFYNYFNIDSDEFGSPFVLLKMDQNGSFDSSFEFDYTDAIPDLTYGGRIVYVYDNKIVMNYDEAVWADAYDDAWDWWGDTSINHTVSIDMDTKEVTPYTALDGYGTILYRGTFDGSNYFSAYTWDTSINNWVTDVLKQNSVDDFTVVITFEQGPLVINKLW</sequence>
<name>A0ABT8WT28_9FLAO</name>
<evidence type="ECO:0000313" key="1">
    <source>
        <dbReference type="EMBL" id="MDO5976337.1"/>
    </source>
</evidence>
<comment type="caution">
    <text evidence="1">The sequence shown here is derived from an EMBL/GenBank/DDBJ whole genome shotgun (WGS) entry which is preliminary data.</text>
</comment>
<organism evidence="1 2">
    <name type="scientific">Flavivirga jejuensis</name>
    <dbReference type="NCBI Taxonomy" id="870487"/>
    <lineage>
        <taxon>Bacteria</taxon>
        <taxon>Pseudomonadati</taxon>
        <taxon>Bacteroidota</taxon>
        <taxon>Flavobacteriia</taxon>
        <taxon>Flavobacteriales</taxon>
        <taxon>Flavobacteriaceae</taxon>
        <taxon>Flavivirga</taxon>
    </lineage>
</organism>
<reference evidence="1" key="1">
    <citation type="submission" date="2023-07" db="EMBL/GenBank/DDBJ databases">
        <title>Two novel species in the genus Flavivirga.</title>
        <authorList>
            <person name="Kwon K."/>
        </authorList>
    </citation>
    <scope>NUCLEOTIDE SEQUENCE</scope>
    <source>
        <strain evidence="1">KACC 14158</strain>
    </source>
</reference>
<dbReference type="EMBL" id="JAUOEL010000007">
    <property type="protein sequence ID" value="MDO5976337.1"/>
    <property type="molecule type" value="Genomic_DNA"/>
</dbReference>